<dbReference type="RefSeq" id="WP_156089630.1">
    <property type="nucleotide sequence ID" value="NZ_CP073767.1"/>
</dbReference>
<evidence type="ECO:0000256" key="1">
    <source>
        <dbReference type="SAM" id="MobiDB-lite"/>
    </source>
</evidence>
<proteinExistence type="predicted"/>
<keyword evidence="2" id="KW-1133">Transmembrane helix</keyword>
<sequence length="250" mass="25586">MDAAARRSWWAPVAAVVVAVVAMVCVAVHVAAHSYLGAGEPDKSGVPMSPAPPRPRPSGEQCRTDRAGLCADDDQGLAPIAGLTAADWTGRLPEPLRPGYARQVREGLLEGTVPIREPVSGKPAGAGGRQLTLTATGRATLTSGPDQLLRTVECAADAAGLAPLTAQALDFVRQCVLVTLTADIAPATGGWLDARLRPAEPRPGTVDPSEPAPAMVPWSCGWLSLRVGVGQAHAVAVVTAPRRAPAGCAG</sequence>
<keyword evidence="2" id="KW-0472">Membrane</keyword>
<protein>
    <submittedName>
        <fullName evidence="3">Uncharacterized protein</fullName>
    </submittedName>
</protein>
<keyword evidence="4" id="KW-1185">Reference proteome</keyword>
<dbReference type="EMBL" id="CP073767">
    <property type="protein sequence ID" value="UWZ50629.1"/>
    <property type="molecule type" value="Genomic_DNA"/>
</dbReference>
<dbReference type="AlphaFoldDB" id="A0A9Q9IBY1"/>
<feature type="transmembrane region" description="Helical" evidence="2">
    <location>
        <begin position="9"/>
        <end position="32"/>
    </location>
</feature>
<feature type="region of interest" description="Disordered" evidence="1">
    <location>
        <begin position="39"/>
        <end position="66"/>
    </location>
</feature>
<evidence type="ECO:0000313" key="4">
    <source>
        <dbReference type="Proteomes" id="UP001058003"/>
    </source>
</evidence>
<dbReference type="KEGG" id="daur:Daura_27805"/>
<gene>
    <name evidence="3" type="ORF">Daura_27805</name>
</gene>
<reference evidence="3" key="1">
    <citation type="submission" date="2021-04" db="EMBL/GenBank/DDBJ databases">
        <title>Dactylosporangium aurantiacum NRRL B-8018 full assembly.</title>
        <authorList>
            <person name="Hartkoorn R.C."/>
            <person name="Beaudoing E."/>
            <person name="Hot D."/>
        </authorList>
    </citation>
    <scope>NUCLEOTIDE SEQUENCE</scope>
    <source>
        <strain evidence="3">NRRL B-8018</strain>
    </source>
</reference>
<evidence type="ECO:0000256" key="2">
    <source>
        <dbReference type="SAM" id="Phobius"/>
    </source>
</evidence>
<accession>A0A9Q9IBY1</accession>
<dbReference type="Proteomes" id="UP001058003">
    <property type="component" value="Chromosome"/>
</dbReference>
<evidence type="ECO:0000313" key="3">
    <source>
        <dbReference type="EMBL" id="UWZ50629.1"/>
    </source>
</evidence>
<organism evidence="3 4">
    <name type="scientific">Dactylosporangium aurantiacum</name>
    <dbReference type="NCBI Taxonomy" id="35754"/>
    <lineage>
        <taxon>Bacteria</taxon>
        <taxon>Bacillati</taxon>
        <taxon>Actinomycetota</taxon>
        <taxon>Actinomycetes</taxon>
        <taxon>Micromonosporales</taxon>
        <taxon>Micromonosporaceae</taxon>
        <taxon>Dactylosporangium</taxon>
    </lineage>
</organism>
<keyword evidence="2" id="KW-0812">Transmembrane</keyword>
<name>A0A9Q9IBY1_9ACTN</name>